<proteinExistence type="predicted"/>
<name>A0A8X7P9C2_BRACI</name>
<dbReference type="AlphaFoldDB" id="A0A8X7P9C2"/>
<reference evidence="1 2" key="1">
    <citation type="submission" date="2020-02" db="EMBL/GenBank/DDBJ databases">
        <authorList>
            <person name="Ma Q."/>
            <person name="Huang Y."/>
            <person name="Song X."/>
            <person name="Pei D."/>
        </authorList>
    </citation>
    <scope>NUCLEOTIDE SEQUENCE [LARGE SCALE GENOMIC DNA]</scope>
    <source>
        <strain evidence="1">Sxm20200214</strain>
        <tissue evidence="1">Leaf</tissue>
    </source>
</reference>
<evidence type="ECO:0000313" key="2">
    <source>
        <dbReference type="Proteomes" id="UP000886595"/>
    </source>
</evidence>
<evidence type="ECO:0000313" key="1">
    <source>
        <dbReference type="EMBL" id="KAG2247090.1"/>
    </source>
</evidence>
<protein>
    <submittedName>
        <fullName evidence="1">Uncharacterized protein</fullName>
    </submittedName>
</protein>
<gene>
    <name evidence="1" type="ORF">Bca52824_086718</name>
</gene>
<keyword evidence="2" id="KW-1185">Reference proteome</keyword>
<comment type="caution">
    <text evidence="1">The sequence shown here is derived from an EMBL/GenBank/DDBJ whole genome shotgun (WGS) entry which is preliminary data.</text>
</comment>
<dbReference type="Proteomes" id="UP000886595">
    <property type="component" value="Unassembled WGS sequence"/>
</dbReference>
<sequence length="71" mass="8159">MQLVAGGEINDGVIQTPNNYSVPTECTVIRSRISTPQTIHTFIFRLSFVFVYVKREEEEEGLERSISVRRN</sequence>
<dbReference type="EMBL" id="JAAMPC010000017">
    <property type="protein sequence ID" value="KAG2247090.1"/>
    <property type="molecule type" value="Genomic_DNA"/>
</dbReference>
<accession>A0A8X7P9C2</accession>
<organism evidence="1 2">
    <name type="scientific">Brassica carinata</name>
    <name type="common">Ethiopian mustard</name>
    <name type="synonym">Abyssinian cabbage</name>
    <dbReference type="NCBI Taxonomy" id="52824"/>
    <lineage>
        <taxon>Eukaryota</taxon>
        <taxon>Viridiplantae</taxon>
        <taxon>Streptophyta</taxon>
        <taxon>Embryophyta</taxon>
        <taxon>Tracheophyta</taxon>
        <taxon>Spermatophyta</taxon>
        <taxon>Magnoliopsida</taxon>
        <taxon>eudicotyledons</taxon>
        <taxon>Gunneridae</taxon>
        <taxon>Pentapetalae</taxon>
        <taxon>rosids</taxon>
        <taxon>malvids</taxon>
        <taxon>Brassicales</taxon>
        <taxon>Brassicaceae</taxon>
        <taxon>Brassiceae</taxon>
        <taxon>Brassica</taxon>
    </lineage>
</organism>